<dbReference type="InterPro" id="IPR029026">
    <property type="entry name" value="tRNA_m1G_MTases_N"/>
</dbReference>
<name>A0A7X0TUX2_9GAMM</name>
<dbReference type="CDD" id="cd18084">
    <property type="entry name" value="RsmE-like"/>
    <property type="match status" value="1"/>
</dbReference>
<keyword evidence="9 12" id="KW-0949">S-adenosyl-L-methionine</keyword>
<accession>A0A7X0TUX2</accession>
<dbReference type="GO" id="GO:0070042">
    <property type="term" value="F:rRNA (uridine-N3-)-methyltransferase activity"/>
    <property type="evidence" value="ECO:0007669"/>
    <property type="project" value="TreeGrafter"/>
</dbReference>
<sequence length="248" mass="27947">MRNPRVYQNQTLQIETTIELDADAFGHIIRVLRLTNNDNITLFNGQLFEGKWGEFNAELINVGKKSAQALIHSFTEKNTESPLNIHLGQGISRGDRMDFTLQKSVELGVNTITPLFTERCGVKLNAERLNKKREQWQKIVNSACEQSGRCNVPEVKQPEQLTDWLAQQSTALKLNLHPKAQHSIMSIPEINDRVRLLVGPEGGLTDEEITTAEQYNFQPVLLGPRVLRTETAALTAITALQCRYGDIK</sequence>
<dbReference type="EC" id="2.1.1.193" evidence="3 12"/>
<dbReference type="Gene3D" id="3.40.1280.10">
    <property type="match status" value="1"/>
</dbReference>
<evidence type="ECO:0000313" key="16">
    <source>
        <dbReference type="Proteomes" id="UP000537141"/>
    </source>
</evidence>
<keyword evidence="16" id="KW-1185">Reference proteome</keyword>
<keyword evidence="5 12" id="KW-0963">Cytoplasm</keyword>
<evidence type="ECO:0000256" key="1">
    <source>
        <dbReference type="ARBA" id="ARBA00004496"/>
    </source>
</evidence>
<evidence type="ECO:0000256" key="8">
    <source>
        <dbReference type="ARBA" id="ARBA00022679"/>
    </source>
</evidence>
<dbReference type="Pfam" id="PF20260">
    <property type="entry name" value="PUA_4"/>
    <property type="match status" value="1"/>
</dbReference>
<dbReference type="NCBIfam" id="NF008692">
    <property type="entry name" value="PRK11713.1-5"/>
    <property type="match status" value="1"/>
</dbReference>
<keyword evidence="7 12" id="KW-0489">Methyltransferase</keyword>
<dbReference type="InterPro" id="IPR046887">
    <property type="entry name" value="RsmE_PUA-like"/>
</dbReference>
<comment type="catalytic activity">
    <reaction evidence="11 12">
        <text>uridine(1498) in 16S rRNA + S-adenosyl-L-methionine = N(3)-methyluridine(1498) in 16S rRNA + S-adenosyl-L-homocysteine + H(+)</text>
        <dbReference type="Rhea" id="RHEA:42920"/>
        <dbReference type="Rhea" id="RHEA-COMP:10283"/>
        <dbReference type="Rhea" id="RHEA-COMP:10284"/>
        <dbReference type="ChEBI" id="CHEBI:15378"/>
        <dbReference type="ChEBI" id="CHEBI:57856"/>
        <dbReference type="ChEBI" id="CHEBI:59789"/>
        <dbReference type="ChEBI" id="CHEBI:65315"/>
        <dbReference type="ChEBI" id="CHEBI:74502"/>
        <dbReference type="EC" id="2.1.1.193"/>
    </reaction>
</comment>
<evidence type="ECO:0000256" key="11">
    <source>
        <dbReference type="ARBA" id="ARBA00047944"/>
    </source>
</evidence>
<dbReference type="FunFam" id="3.40.1280.10:FF:000007">
    <property type="entry name" value="Ribosomal RNA small subunit methyltransferase E"/>
    <property type="match status" value="1"/>
</dbReference>
<feature type="domain" description="Ribosomal RNA small subunit methyltransferase E PUA-like" evidence="14">
    <location>
        <begin position="20"/>
        <end position="69"/>
    </location>
</feature>
<comment type="caution">
    <text evidence="15">The sequence shown here is derived from an EMBL/GenBank/DDBJ whole genome shotgun (WGS) entry which is preliminary data.</text>
</comment>
<feature type="domain" description="Ribosomal RNA small subunit methyltransferase E methyltransferase" evidence="13">
    <location>
        <begin position="80"/>
        <end position="241"/>
    </location>
</feature>
<dbReference type="PANTHER" id="PTHR30027">
    <property type="entry name" value="RIBOSOMAL RNA SMALL SUBUNIT METHYLTRANSFERASE E"/>
    <property type="match status" value="1"/>
</dbReference>
<keyword evidence="6 12" id="KW-0698">rRNA processing</keyword>
<evidence type="ECO:0000256" key="9">
    <source>
        <dbReference type="ARBA" id="ARBA00022691"/>
    </source>
</evidence>
<dbReference type="SUPFAM" id="SSF88697">
    <property type="entry name" value="PUA domain-like"/>
    <property type="match status" value="1"/>
</dbReference>
<dbReference type="PANTHER" id="PTHR30027:SF3">
    <property type="entry name" value="16S RRNA (URACIL(1498)-N(3))-METHYLTRANSFERASE"/>
    <property type="match status" value="1"/>
</dbReference>
<proteinExistence type="inferred from homology"/>
<dbReference type="GO" id="GO:0005737">
    <property type="term" value="C:cytoplasm"/>
    <property type="evidence" value="ECO:0007669"/>
    <property type="project" value="UniProtKB-SubCell"/>
</dbReference>
<dbReference type="Gene3D" id="2.40.240.20">
    <property type="entry name" value="Hypothetical PUA domain-like, domain 1"/>
    <property type="match status" value="1"/>
</dbReference>
<evidence type="ECO:0000313" key="15">
    <source>
        <dbReference type="EMBL" id="MBB6544530.1"/>
    </source>
</evidence>
<dbReference type="AlphaFoldDB" id="A0A7X0TUX2"/>
<evidence type="ECO:0000256" key="4">
    <source>
        <dbReference type="ARBA" id="ARBA00013673"/>
    </source>
</evidence>
<dbReference type="NCBIfam" id="TIGR00046">
    <property type="entry name" value="RsmE family RNA methyltransferase"/>
    <property type="match status" value="1"/>
</dbReference>
<dbReference type="NCBIfam" id="NF008690">
    <property type="entry name" value="PRK11713.1-1"/>
    <property type="match status" value="1"/>
</dbReference>
<comment type="subcellular location">
    <subcellularLocation>
        <location evidence="1 12">Cytoplasm</location>
    </subcellularLocation>
</comment>
<dbReference type="Proteomes" id="UP000537141">
    <property type="component" value="Unassembled WGS sequence"/>
</dbReference>
<dbReference type="PIRSF" id="PIRSF015601">
    <property type="entry name" value="MTase_slr0722"/>
    <property type="match status" value="1"/>
</dbReference>
<evidence type="ECO:0000256" key="5">
    <source>
        <dbReference type="ARBA" id="ARBA00022490"/>
    </source>
</evidence>
<dbReference type="InterPro" id="IPR046886">
    <property type="entry name" value="RsmE_MTase_dom"/>
</dbReference>
<evidence type="ECO:0000256" key="12">
    <source>
        <dbReference type="PIRNR" id="PIRNR015601"/>
    </source>
</evidence>
<dbReference type="GO" id="GO:0070475">
    <property type="term" value="P:rRNA base methylation"/>
    <property type="evidence" value="ECO:0007669"/>
    <property type="project" value="TreeGrafter"/>
</dbReference>
<reference evidence="15 16" key="1">
    <citation type="submission" date="2020-08" db="EMBL/GenBank/DDBJ databases">
        <title>Genomic Encyclopedia of Type Strains, Phase IV (KMG-IV): sequencing the most valuable type-strain genomes for metagenomic binning, comparative biology and taxonomic classification.</title>
        <authorList>
            <person name="Goeker M."/>
        </authorList>
    </citation>
    <scope>NUCLEOTIDE SEQUENCE [LARGE SCALE GENOMIC DNA]</scope>
    <source>
        <strain evidence="15 16">DSM 26287</strain>
    </source>
</reference>
<protein>
    <recommendedName>
        <fullName evidence="4 12">Ribosomal RNA small subunit methyltransferase E</fullName>
        <ecNumber evidence="3 12">2.1.1.193</ecNumber>
    </recommendedName>
</protein>
<dbReference type="InterPro" id="IPR029028">
    <property type="entry name" value="Alpha/beta_knot_MTases"/>
</dbReference>
<dbReference type="RefSeq" id="WP_184425728.1">
    <property type="nucleotide sequence ID" value="NZ_AP027362.1"/>
</dbReference>
<evidence type="ECO:0000256" key="7">
    <source>
        <dbReference type="ARBA" id="ARBA00022603"/>
    </source>
</evidence>
<gene>
    <name evidence="15" type="ORF">HNQ55_003063</name>
</gene>
<comment type="similarity">
    <text evidence="2 12">Belongs to the RNA methyltransferase RsmE family.</text>
</comment>
<dbReference type="Pfam" id="PF04452">
    <property type="entry name" value="Methyltrans_RNA"/>
    <property type="match status" value="1"/>
</dbReference>
<evidence type="ECO:0000256" key="6">
    <source>
        <dbReference type="ARBA" id="ARBA00022552"/>
    </source>
</evidence>
<dbReference type="SUPFAM" id="SSF75217">
    <property type="entry name" value="alpha/beta knot"/>
    <property type="match status" value="1"/>
</dbReference>
<evidence type="ECO:0000256" key="3">
    <source>
        <dbReference type="ARBA" id="ARBA00012328"/>
    </source>
</evidence>
<evidence type="ECO:0000256" key="2">
    <source>
        <dbReference type="ARBA" id="ARBA00005528"/>
    </source>
</evidence>
<comment type="function">
    <text evidence="10 12">Specifically methylates the N3 position of the uracil ring of uridine 1498 (m3U1498) in 16S rRNA. Acts on the fully assembled 30S ribosomal subunit.</text>
</comment>
<dbReference type="EMBL" id="JACHHU010000031">
    <property type="protein sequence ID" value="MBB6544530.1"/>
    <property type="molecule type" value="Genomic_DNA"/>
</dbReference>
<evidence type="ECO:0000259" key="14">
    <source>
        <dbReference type="Pfam" id="PF20260"/>
    </source>
</evidence>
<organism evidence="15 16">
    <name type="scientific">Thalassotalea piscium</name>
    <dbReference type="NCBI Taxonomy" id="1230533"/>
    <lineage>
        <taxon>Bacteria</taxon>
        <taxon>Pseudomonadati</taxon>
        <taxon>Pseudomonadota</taxon>
        <taxon>Gammaproteobacteria</taxon>
        <taxon>Alteromonadales</taxon>
        <taxon>Colwelliaceae</taxon>
        <taxon>Thalassotalea</taxon>
    </lineage>
</organism>
<dbReference type="InterPro" id="IPR006700">
    <property type="entry name" value="RsmE"/>
</dbReference>
<dbReference type="InterPro" id="IPR015947">
    <property type="entry name" value="PUA-like_sf"/>
</dbReference>
<evidence type="ECO:0000259" key="13">
    <source>
        <dbReference type="Pfam" id="PF04452"/>
    </source>
</evidence>
<evidence type="ECO:0000256" key="10">
    <source>
        <dbReference type="ARBA" id="ARBA00025699"/>
    </source>
</evidence>
<keyword evidence="8 12" id="KW-0808">Transferase</keyword>